<keyword evidence="11" id="KW-1185">Reference proteome</keyword>
<keyword evidence="3" id="KW-0808">Transferase</keyword>
<keyword evidence="2" id="KW-0723">Serine/threonine-protein kinase</keyword>
<evidence type="ECO:0000256" key="2">
    <source>
        <dbReference type="ARBA" id="ARBA00022527"/>
    </source>
</evidence>
<dbReference type="Gene3D" id="1.10.510.10">
    <property type="entry name" value="Transferase(Phosphotransferase) domain 1"/>
    <property type="match status" value="1"/>
</dbReference>
<keyword evidence="4" id="KW-0547">Nucleotide-binding</keyword>
<dbReference type="EC" id="2.7.11.1" evidence="1"/>
<dbReference type="Proteomes" id="UP000014978">
    <property type="component" value="Unassembled WGS sequence"/>
</dbReference>
<comment type="catalytic activity">
    <reaction evidence="8">
        <text>L-seryl-[protein] + ATP = O-phospho-L-seryl-[protein] + ADP + H(+)</text>
        <dbReference type="Rhea" id="RHEA:17989"/>
        <dbReference type="Rhea" id="RHEA-COMP:9863"/>
        <dbReference type="Rhea" id="RHEA-COMP:11604"/>
        <dbReference type="ChEBI" id="CHEBI:15378"/>
        <dbReference type="ChEBI" id="CHEBI:29999"/>
        <dbReference type="ChEBI" id="CHEBI:30616"/>
        <dbReference type="ChEBI" id="CHEBI:83421"/>
        <dbReference type="ChEBI" id="CHEBI:456216"/>
        <dbReference type="EC" id="2.7.11.1"/>
    </reaction>
</comment>
<accession>S7XLH7</accession>
<keyword evidence="5 10" id="KW-0418">Kinase</keyword>
<keyword evidence="6" id="KW-0067">ATP-binding</keyword>
<dbReference type="SUPFAM" id="SSF56112">
    <property type="entry name" value="Protein kinase-like (PK-like)"/>
    <property type="match status" value="1"/>
</dbReference>
<dbReference type="OrthoDB" id="347657at2759"/>
<dbReference type="EMBL" id="ATCN01000067">
    <property type="protein sequence ID" value="EPR79939.1"/>
    <property type="molecule type" value="Genomic_DNA"/>
</dbReference>
<name>S7XLH7_SPRLO</name>
<dbReference type="SMART" id="SM00220">
    <property type="entry name" value="S_TKc"/>
    <property type="match status" value="1"/>
</dbReference>
<evidence type="ECO:0000256" key="6">
    <source>
        <dbReference type="ARBA" id="ARBA00022840"/>
    </source>
</evidence>
<dbReference type="PROSITE" id="PS50011">
    <property type="entry name" value="PROTEIN_KINASE_DOM"/>
    <property type="match status" value="1"/>
</dbReference>
<dbReference type="GO" id="GO:0004674">
    <property type="term" value="F:protein serine/threonine kinase activity"/>
    <property type="evidence" value="ECO:0007669"/>
    <property type="project" value="UniProtKB-KW"/>
</dbReference>
<dbReference type="PANTHER" id="PTHR24356">
    <property type="entry name" value="SERINE/THREONINE-PROTEIN KINASE"/>
    <property type="match status" value="1"/>
</dbReference>
<dbReference type="PANTHER" id="PTHR24356:SF163">
    <property type="entry name" value="3-PHOSPHOINOSITIDE-DEPENDENT PROTEIN KINASE 1-RELATED"/>
    <property type="match status" value="1"/>
</dbReference>
<dbReference type="GO" id="GO:0035556">
    <property type="term" value="P:intracellular signal transduction"/>
    <property type="evidence" value="ECO:0007669"/>
    <property type="project" value="TreeGrafter"/>
</dbReference>
<gene>
    <name evidence="10" type="ORF">SLOPH_1509</name>
</gene>
<evidence type="ECO:0000256" key="8">
    <source>
        <dbReference type="ARBA" id="ARBA00048679"/>
    </source>
</evidence>
<evidence type="ECO:0000256" key="5">
    <source>
        <dbReference type="ARBA" id="ARBA00022777"/>
    </source>
</evidence>
<dbReference type="VEuPathDB" id="MicrosporidiaDB:SLOPH_1509"/>
<dbReference type="InterPro" id="IPR050236">
    <property type="entry name" value="Ser_Thr_kinase_AGC"/>
</dbReference>
<evidence type="ECO:0000256" key="3">
    <source>
        <dbReference type="ARBA" id="ARBA00022679"/>
    </source>
</evidence>
<evidence type="ECO:0000256" key="4">
    <source>
        <dbReference type="ARBA" id="ARBA00022741"/>
    </source>
</evidence>
<evidence type="ECO:0000313" key="11">
    <source>
        <dbReference type="Proteomes" id="UP000014978"/>
    </source>
</evidence>
<proteinExistence type="predicted"/>
<comment type="catalytic activity">
    <reaction evidence="7">
        <text>L-threonyl-[protein] + ATP = O-phospho-L-threonyl-[protein] + ADP + H(+)</text>
        <dbReference type="Rhea" id="RHEA:46608"/>
        <dbReference type="Rhea" id="RHEA-COMP:11060"/>
        <dbReference type="Rhea" id="RHEA-COMP:11605"/>
        <dbReference type="ChEBI" id="CHEBI:15378"/>
        <dbReference type="ChEBI" id="CHEBI:30013"/>
        <dbReference type="ChEBI" id="CHEBI:30616"/>
        <dbReference type="ChEBI" id="CHEBI:61977"/>
        <dbReference type="ChEBI" id="CHEBI:456216"/>
        <dbReference type="EC" id="2.7.11.1"/>
    </reaction>
</comment>
<comment type="caution">
    <text evidence="10">The sequence shown here is derived from an EMBL/GenBank/DDBJ whole genome shotgun (WGS) entry which is preliminary data.</text>
</comment>
<dbReference type="STRING" id="1358809.S7XLH7"/>
<dbReference type="GO" id="GO:0005524">
    <property type="term" value="F:ATP binding"/>
    <property type="evidence" value="ECO:0007669"/>
    <property type="project" value="UniProtKB-KW"/>
</dbReference>
<reference evidence="11" key="1">
    <citation type="journal article" date="2013" name="PLoS Genet.">
        <title>The genome of Spraguea lophii and the basis of host-microsporidian interactions.</title>
        <authorList>
            <person name="Campbell S.E."/>
            <person name="Williams T.A."/>
            <person name="Yousuf A."/>
            <person name="Soanes D.M."/>
            <person name="Paszkiewicz K.H."/>
            <person name="Williams B.A.P."/>
        </authorList>
    </citation>
    <scope>NUCLEOTIDE SEQUENCE [LARGE SCALE GENOMIC DNA]</scope>
    <source>
        <strain evidence="11">42_110</strain>
    </source>
</reference>
<dbReference type="InterPro" id="IPR011009">
    <property type="entry name" value="Kinase-like_dom_sf"/>
</dbReference>
<dbReference type="AlphaFoldDB" id="S7XLH7"/>
<organism evidence="10 11">
    <name type="scientific">Spraguea lophii (strain 42_110)</name>
    <name type="common">Microsporidian parasite</name>
    <dbReference type="NCBI Taxonomy" id="1358809"/>
    <lineage>
        <taxon>Eukaryota</taxon>
        <taxon>Fungi</taxon>
        <taxon>Fungi incertae sedis</taxon>
        <taxon>Microsporidia</taxon>
        <taxon>Spragueidae</taxon>
        <taxon>Spraguea</taxon>
    </lineage>
</organism>
<dbReference type="Pfam" id="PF00069">
    <property type="entry name" value="Pkinase"/>
    <property type="match status" value="1"/>
</dbReference>
<dbReference type="HOGENOM" id="CLU_748368_0_0_1"/>
<protein>
    <recommendedName>
        <fullName evidence="1">non-specific serine/threonine protein kinase</fullName>
        <ecNumber evidence="1">2.7.11.1</ecNumber>
    </recommendedName>
</protein>
<sequence length="370" mass="44671">MRSSVAYTFEFIRYVCIAIYTYKILKILKIDQYMRKIYKFDNFHIKEICEPQTSERRNPYNNNINLQYNLNFKRIQMCNKKYHCKKCHIIPETNEHLNVETQIKDKNFVNYKCDRCNKNIYSVYLQNKINSKKFNRIIMDVKRSSALKYKYPYDFLDVCLEDSDSSFTYIYESFDTTFQKDENFSFSPKQLVSILKKINLCHSTKIVHGNIRPENILKRNDKYFIINYENSCDLSQIFDKNDNPRPRVSNCNYTPPEYLLSSAEIYFDTDYWAFATLVYYTAEKKYPFDIQNDYIKFLKEKSYMDRKELIEKLYPRDSITFNNIKDKKLQDLIKQMLMYDRSERLGIGPGGFKNIIKHDFFEKTKTNKKS</sequence>
<evidence type="ECO:0000259" key="9">
    <source>
        <dbReference type="PROSITE" id="PS50011"/>
    </source>
</evidence>
<evidence type="ECO:0000256" key="7">
    <source>
        <dbReference type="ARBA" id="ARBA00047899"/>
    </source>
</evidence>
<feature type="domain" description="Protein kinase" evidence="9">
    <location>
        <begin position="22"/>
        <end position="361"/>
    </location>
</feature>
<dbReference type="InterPro" id="IPR000719">
    <property type="entry name" value="Prot_kinase_dom"/>
</dbReference>
<dbReference type="InParanoid" id="S7XLH7"/>
<evidence type="ECO:0000256" key="1">
    <source>
        <dbReference type="ARBA" id="ARBA00012513"/>
    </source>
</evidence>
<evidence type="ECO:0000313" key="10">
    <source>
        <dbReference type="EMBL" id="EPR79939.1"/>
    </source>
</evidence>